<evidence type="ECO:0000313" key="2">
    <source>
        <dbReference type="Proteomes" id="UP000676325"/>
    </source>
</evidence>
<dbReference type="EMBL" id="JAGSOH010000016">
    <property type="protein sequence ID" value="MBR7826366.1"/>
    <property type="molecule type" value="Genomic_DNA"/>
</dbReference>
<accession>A0A941E7B1</accession>
<protein>
    <submittedName>
        <fullName evidence="1">Uncharacterized protein</fullName>
    </submittedName>
</protein>
<sequence>MQASDEPTVRYFALIKDGGTPEEATGLVRRVPTTPRPTDEAIGNDLEWHPTDYLERYFTLGSMDRENVEISPELAEELLARWRAARGH</sequence>
<proteinExistence type="predicted"/>
<organism evidence="1 2">
    <name type="scientific">Actinospica acidithermotolerans</name>
    <dbReference type="NCBI Taxonomy" id="2828514"/>
    <lineage>
        <taxon>Bacteria</taxon>
        <taxon>Bacillati</taxon>
        <taxon>Actinomycetota</taxon>
        <taxon>Actinomycetes</taxon>
        <taxon>Catenulisporales</taxon>
        <taxon>Actinospicaceae</taxon>
        <taxon>Actinospica</taxon>
    </lineage>
</organism>
<keyword evidence="2" id="KW-1185">Reference proteome</keyword>
<name>A0A941E7B1_9ACTN</name>
<gene>
    <name evidence="1" type="ORF">KDK95_08640</name>
</gene>
<dbReference type="RefSeq" id="WP_212517515.1">
    <property type="nucleotide sequence ID" value="NZ_JAGSOH010000016.1"/>
</dbReference>
<dbReference type="AlphaFoldDB" id="A0A941E7B1"/>
<reference evidence="1" key="1">
    <citation type="submission" date="2021-04" db="EMBL/GenBank/DDBJ databases">
        <title>Genome based classification of Actinospica acidithermotolerans sp. nov., an actinobacterium isolated from an Indonesian hot spring.</title>
        <authorList>
            <person name="Kusuma A.B."/>
            <person name="Putra K.E."/>
            <person name="Nafisah S."/>
            <person name="Loh J."/>
            <person name="Nouioui I."/>
            <person name="Goodfellow M."/>
        </authorList>
    </citation>
    <scope>NUCLEOTIDE SEQUENCE</scope>
    <source>
        <strain evidence="1">MGRD01-02</strain>
    </source>
</reference>
<evidence type="ECO:0000313" key="1">
    <source>
        <dbReference type="EMBL" id="MBR7826366.1"/>
    </source>
</evidence>
<dbReference type="Proteomes" id="UP000676325">
    <property type="component" value="Unassembled WGS sequence"/>
</dbReference>
<comment type="caution">
    <text evidence="1">The sequence shown here is derived from an EMBL/GenBank/DDBJ whole genome shotgun (WGS) entry which is preliminary data.</text>
</comment>